<evidence type="ECO:0000256" key="12">
    <source>
        <dbReference type="SAM" id="MobiDB-lite"/>
    </source>
</evidence>
<dbReference type="GO" id="GO:0003723">
    <property type="term" value="F:RNA binding"/>
    <property type="evidence" value="ECO:0007669"/>
    <property type="project" value="UniProtKB-KW"/>
</dbReference>
<proteinExistence type="inferred from homology"/>
<dbReference type="Pfam" id="PF00271">
    <property type="entry name" value="Helicase_C"/>
    <property type="match status" value="1"/>
</dbReference>
<dbReference type="GO" id="GO:0005524">
    <property type="term" value="F:ATP binding"/>
    <property type="evidence" value="ECO:0007669"/>
    <property type="project" value="UniProtKB-KW"/>
</dbReference>
<name>A0A5J4WHA8_9EUKA</name>
<dbReference type="FunFam" id="3.40.50.300:FF:000657">
    <property type="entry name" value="Probable ATP-dependent RNA helicase DDX41"/>
    <property type="match status" value="1"/>
</dbReference>
<dbReference type="FunFam" id="3.40.50.300:FF:000449">
    <property type="entry name" value="Probable ATP-dependent RNA helicase DDX41"/>
    <property type="match status" value="1"/>
</dbReference>
<gene>
    <name evidence="15" type="ORF">EZS28_010265</name>
</gene>
<organism evidence="15 16">
    <name type="scientific">Streblomastix strix</name>
    <dbReference type="NCBI Taxonomy" id="222440"/>
    <lineage>
        <taxon>Eukaryota</taxon>
        <taxon>Metamonada</taxon>
        <taxon>Preaxostyla</taxon>
        <taxon>Oxymonadida</taxon>
        <taxon>Streblomastigidae</taxon>
        <taxon>Streblomastix</taxon>
    </lineage>
</organism>
<dbReference type="CDD" id="cd18787">
    <property type="entry name" value="SF2_C_DEAD"/>
    <property type="match status" value="1"/>
</dbReference>
<accession>A0A5J4WHA8</accession>
<keyword evidence="2" id="KW-0479">Metal-binding</keyword>
<evidence type="ECO:0000256" key="10">
    <source>
        <dbReference type="ARBA" id="ARBA00023594"/>
    </source>
</evidence>
<evidence type="ECO:0000256" key="1">
    <source>
        <dbReference type="ARBA" id="ARBA00012552"/>
    </source>
</evidence>
<evidence type="ECO:0000256" key="8">
    <source>
        <dbReference type="ARBA" id="ARBA00022840"/>
    </source>
</evidence>
<sequence length="560" mass="63097">MLHGSARQRRIEAAAEEEAKQKKTLIQQYAEEQEQREKDGPLDQKMIAVNEEKDLLKSLQERQSRLASVHELSKDIIYTDPMTSSWIPPRYLREMPEDERNKLRSKYNILTDGENIPPPVIRFIDFKLPQPIMNIMKKKKIMRPTPIQIQALSCALAGRDLIGIAYTGSGKTLVFALPAIMQALEEELQMPVIPSEGPFSLILCPSRELANQTFEVISEFAEGLRKADYPQLRVSLCIGGITLNMELIKQGPHIVVATPGRLLSCLKRKDFTLEFCKLVCLDEADRMFDLTFEEDVRNIFNFFKRQRQTLLFSATMPRKVQDFIKNSLVKPIIVNTGRTGAANMDVIQEVELVKQEAKMVYLLQVLQKTAPPVLIFCENKQDVDNINEYLLRKGVLSCSIHGGKEQKDREDAIKDFKAGKKDVLVATDVASKGLDFPDIQHVINYDMPREIENYIHRIGRTGRSNRTGVATTFINKTCTDSILLDLKHLLIESKQSIPPVLMSIPDPFDSFAVVDGTIGCAFCGGLGHRVIDCPKLAQNSRKAITATGHEDQKSGGGSDW</sequence>
<dbReference type="Pfam" id="PF00270">
    <property type="entry name" value="DEAD"/>
    <property type="match status" value="1"/>
</dbReference>
<dbReference type="GO" id="GO:0005634">
    <property type="term" value="C:nucleus"/>
    <property type="evidence" value="ECO:0007669"/>
    <property type="project" value="UniProtKB-ARBA"/>
</dbReference>
<dbReference type="EMBL" id="SNRW01002007">
    <property type="protein sequence ID" value="KAA6394208.1"/>
    <property type="molecule type" value="Genomic_DNA"/>
</dbReference>
<dbReference type="GO" id="GO:0003724">
    <property type="term" value="F:RNA helicase activity"/>
    <property type="evidence" value="ECO:0007669"/>
    <property type="project" value="UniProtKB-EC"/>
</dbReference>
<keyword evidence="3" id="KW-0547">Nucleotide-binding</keyword>
<evidence type="ECO:0000256" key="11">
    <source>
        <dbReference type="ARBA" id="ARBA00047984"/>
    </source>
</evidence>
<keyword evidence="8" id="KW-0067">ATP-binding</keyword>
<protein>
    <recommendedName>
        <fullName evidence="1">RNA helicase</fullName>
        <ecNumber evidence="1">3.6.4.13</ecNumber>
    </recommendedName>
</protein>
<evidence type="ECO:0000256" key="5">
    <source>
        <dbReference type="ARBA" id="ARBA00022801"/>
    </source>
</evidence>
<comment type="catalytic activity">
    <reaction evidence="11">
        <text>ATP + H2O = ADP + phosphate + H(+)</text>
        <dbReference type="Rhea" id="RHEA:13065"/>
        <dbReference type="ChEBI" id="CHEBI:15377"/>
        <dbReference type="ChEBI" id="CHEBI:15378"/>
        <dbReference type="ChEBI" id="CHEBI:30616"/>
        <dbReference type="ChEBI" id="CHEBI:43474"/>
        <dbReference type="ChEBI" id="CHEBI:456216"/>
        <dbReference type="EC" id="3.6.4.13"/>
    </reaction>
</comment>
<dbReference type="PROSITE" id="PS51194">
    <property type="entry name" value="HELICASE_CTER"/>
    <property type="match status" value="1"/>
</dbReference>
<comment type="caution">
    <text evidence="15">The sequence shown here is derived from an EMBL/GenBank/DDBJ whole genome shotgun (WGS) entry which is preliminary data.</text>
</comment>
<dbReference type="PROSITE" id="PS51192">
    <property type="entry name" value="HELICASE_ATP_BIND_1"/>
    <property type="match status" value="1"/>
</dbReference>
<keyword evidence="4" id="KW-0863">Zinc-finger</keyword>
<dbReference type="InterPro" id="IPR027417">
    <property type="entry name" value="P-loop_NTPase"/>
</dbReference>
<feature type="domain" description="Helicase ATP-binding" evidence="13">
    <location>
        <begin position="152"/>
        <end position="334"/>
    </location>
</feature>
<keyword evidence="7" id="KW-0862">Zinc</keyword>
<dbReference type="SMART" id="SM00490">
    <property type="entry name" value="HELICc"/>
    <property type="match status" value="1"/>
</dbReference>
<dbReference type="InterPro" id="IPR011545">
    <property type="entry name" value="DEAD/DEAH_box_helicase_dom"/>
</dbReference>
<feature type="region of interest" description="Disordered" evidence="12">
    <location>
        <begin position="1"/>
        <end position="43"/>
    </location>
</feature>
<dbReference type="Proteomes" id="UP000324800">
    <property type="component" value="Unassembled WGS sequence"/>
</dbReference>
<dbReference type="SUPFAM" id="SSF52540">
    <property type="entry name" value="P-loop containing nucleoside triphosphate hydrolases"/>
    <property type="match status" value="1"/>
</dbReference>
<evidence type="ECO:0000256" key="3">
    <source>
        <dbReference type="ARBA" id="ARBA00022741"/>
    </source>
</evidence>
<dbReference type="EC" id="3.6.4.13" evidence="1"/>
<dbReference type="InterPro" id="IPR001650">
    <property type="entry name" value="Helicase_C-like"/>
</dbReference>
<evidence type="ECO:0000256" key="6">
    <source>
        <dbReference type="ARBA" id="ARBA00022806"/>
    </source>
</evidence>
<dbReference type="SMART" id="SM00487">
    <property type="entry name" value="DEXDc"/>
    <property type="match status" value="1"/>
</dbReference>
<keyword evidence="5" id="KW-0378">Hydrolase</keyword>
<feature type="compositionally biased region" description="Basic and acidic residues" evidence="12">
    <location>
        <begin position="9"/>
        <end position="21"/>
    </location>
</feature>
<keyword evidence="6 15" id="KW-0347">Helicase</keyword>
<dbReference type="GO" id="GO:0005737">
    <property type="term" value="C:cytoplasm"/>
    <property type="evidence" value="ECO:0007669"/>
    <property type="project" value="UniProtKB-ARBA"/>
</dbReference>
<dbReference type="PANTHER" id="PTHR47958">
    <property type="entry name" value="ATP-DEPENDENT RNA HELICASE DBP3"/>
    <property type="match status" value="1"/>
</dbReference>
<evidence type="ECO:0000313" key="16">
    <source>
        <dbReference type="Proteomes" id="UP000324800"/>
    </source>
</evidence>
<evidence type="ECO:0000259" key="14">
    <source>
        <dbReference type="PROSITE" id="PS51194"/>
    </source>
</evidence>
<feature type="domain" description="Helicase C-terminal" evidence="14">
    <location>
        <begin position="345"/>
        <end position="505"/>
    </location>
</feature>
<evidence type="ECO:0000256" key="7">
    <source>
        <dbReference type="ARBA" id="ARBA00022833"/>
    </source>
</evidence>
<evidence type="ECO:0000313" key="15">
    <source>
        <dbReference type="EMBL" id="KAA6394208.1"/>
    </source>
</evidence>
<evidence type="ECO:0000256" key="4">
    <source>
        <dbReference type="ARBA" id="ARBA00022771"/>
    </source>
</evidence>
<dbReference type="OrthoDB" id="196131at2759"/>
<reference evidence="15 16" key="1">
    <citation type="submission" date="2019-03" db="EMBL/GenBank/DDBJ databases">
        <title>Single cell metagenomics reveals metabolic interactions within the superorganism composed of flagellate Streblomastix strix and complex community of Bacteroidetes bacteria on its surface.</title>
        <authorList>
            <person name="Treitli S.C."/>
            <person name="Kolisko M."/>
            <person name="Husnik F."/>
            <person name="Keeling P."/>
            <person name="Hampl V."/>
        </authorList>
    </citation>
    <scope>NUCLEOTIDE SEQUENCE [LARGE SCALE GENOMIC DNA]</scope>
    <source>
        <strain evidence="15">ST1C</strain>
    </source>
</reference>
<dbReference type="GO" id="GO:0016787">
    <property type="term" value="F:hydrolase activity"/>
    <property type="evidence" value="ECO:0007669"/>
    <property type="project" value="UniProtKB-KW"/>
</dbReference>
<comment type="similarity">
    <text evidence="10">Belongs to the DEAD box helicase family. DDX41 subfamily.</text>
</comment>
<dbReference type="Gene3D" id="3.40.50.300">
    <property type="entry name" value="P-loop containing nucleotide triphosphate hydrolases"/>
    <property type="match status" value="2"/>
</dbReference>
<dbReference type="InterPro" id="IPR014001">
    <property type="entry name" value="Helicase_ATP-bd"/>
</dbReference>
<evidence type="ECO:0000256" key="9">
    <source>
        <dbReference type="ARBA" id="ARBA00022884"/>
    </source>
</evidence>
<dbReference type="AlphaFoldDB" id="A0A5J4WHA8"/>
<evidence type="ECO:0000256" key="2">
    <source>
        <dbReference type="ARBA" id="ARBA00022723"/>
    </source>
</evidence>
<evidence type="ECO:0000259" key="13">
    <source>
        <dbReference type="PROSITE" id="PS51192"/>
    </source>
</evidence>
<feature type="compositionally biased region" description="Basic and acidic residues" evidence="12">
    <location>
        <begin position="33"/>
        <end position="42"/>
    </location>
</feature>
<dbReference type="GO" id="GO:0008270">
    <property type="term" value="F:zinc ion binding"/>
    <property type="evidence" value="ECO:0007669"/>
    <property type="project" value="UniProtKB-KW"/>
</dbReference>
<keyword evidence="9" id="KW-0694">RNA-binding</keyword>